<name>A0A314ZE55_PRUYE</name>
<protein>
    <submittedName>
        <fullName evidence="2">Protein BEARSKIN2</fullName>
    </submittedName>
</protein>
<reference evidence="2 3" key="1">
    <citation type="submission" date="2018-02" db="EMBL/GenBank/DDBJ databases">
        <title>Draft genome of wild Prunus yedoensis var. nudiflora.</title>
        <authorList>
            <person name="Baek S."/>
            <person name="Kim J.-H."/>
            <person name="Choi K."/>
            <person name="Kim G.-B."/>
            <person name="Cho A."/>
            <person name="Jang H."/>
            <person name="Shin C.-H."/>
            <person name="Yu H.-J."/>
            <person name="Mun J.-H."/>
        </authorList>
    </citation>
    <scope>NUCLEOTIDE SEQUENCE [LARGE SCALE GENOMIC DNA]</scope>
    <source>
        <strain evidence="3">cv. Jeju island</strain>
        <tissue evidence="2">Leaf</tissue>
    </source>
</reference>
<feature type="compositionally biased region" description="Basic and acidic residues" evidence="1">
    <location>
        <begin position="94"/>
        <end position="103"/>
    </location>
</feature>
<accession>A0A314ZE55</accession>
<gene>
    <name evidence="2" type="ORF">Pyn_12921</name>
</gene>
<feature type="compositionally biased region" description="Polar residues" evidence="1">
    <location>
        <begin position="59"/>
        <end position="74"/>
    </location>
</feature>
<proteinExistence type="predicted"/>
<comment type="caution">
    <text evidence="2">The sequence shown here is derived from an EMBL/GenBank/DDBJ whole genome shotgun (WGS) entry which is preliminary data.</text>
</comment>
<evidence type="ECO:0000256" key="1">
    <source>
        <dbReference type="SAM" id="MobiDB-lite"/>
    </source>
</evidence>
<feature type="compositionally biased region" description="Polar residues" evidence="1">
    <location>
        <begin position="33"/>
        <end position="47"/>
    </location>
</feature>
<dbReference type="OrthoDB" id="772776at2759"/>
<evidence type="ECO:0000313" key="2">
    <source>
        <dbReference type="EMBL" id="PQQ17599.1"/>
    </source>
</evidence>
<feature type="region of interest" description="Disordered" evidence="1">
    <location>
        <begin position="21"/>
        <end position="103"/>
    </location>
</feature>
<sequence>MQEDGWVICRVFKKKNLFKVGNEGGSSSMNSSDHQQLNNPSSTNQARSFMHTHRDNQYLPRQQHSQAFELNNPNLHYALLQPPPHSLPTTPRPRHGEAAHDKP</sequence>
<dbReference type="Proteomes" id="UP000250321">
    <property type="component" value="Unassembled WGS sequence"/>
</dbReference>
<organism evidence="2 3">
    <name type="scientific">Prunus yedoensis var. nudiflora</name>
    <dbReference type="NCBI Taxonomy" id="2094558"/>
    <lineage>
        <taxon>Eukaryota</taxon>
        <taxon>Viridiplantae</taxon>
        <taxon>Streptophyta</taxon>
        <taxon>Embryophyta</taxon>
        <taxon>Tracheophyta</taxon>
        <taxon>Spermatophyta</taxon>
        <taxon>Magnoliopsida</taxon>
        <taxon>eudicotyledons</taxon>
        <taxon>Gunneridae</taxon>
        <taxon>Pentapetalae</taxon>
        <taxon>rosids</taxon>
        <taxon>fabids</taxon>
        <taxon>Rosales</taxon>
        <taxon>Rosaceae</taxon>
        <taxon>Amygdaloideae</taxon>
        <taxon>Amygdaleae</taxon>
        <taxon>Prunus</taxon>
    </lineage>
</organism>
<dbReference type="AlphaFoldDB" id="A0A314ZE55"/>
<evidence type="ECO:0000313" key="3">
    <source>
        <dbReference type="Proteomes" id="UP000250321"/>
    </source>
</evidence>
<dbReference type="STRING" id="2094558.A0A314ZE55"/>
<dbReference type="EMBL" id="PJQY01000143">
    <property type="protein sequence ID" value="PQQ17599.1"/>
    <property type="molecule type" value="Genomic_DNA"/>
</dbReference>
<keyword evidence="3" id="KW-1185">Reference proteome</keyword>